<feature type="signal peptide" evidence="1">
    <location>
        <begin position="1"/>
        <end position="19"/>
    </location>
</feature>
<protein>
    <recommendedName>
        <fullName evidence="1">Peptidyl-prolyl cis-trans isomerase</fullName>
        <shortName evidence="1">PPIase</shortName>
        <ecNumber evidence="1">5.2.1.8</ecNumber>
    </recommendedName>
</protein>
<dbReference type="Proteomes" id="UP001186944">
    <property type="component" value="Unassembled WGS sequence"/>
</dbReference>
<dbReference type="GO" id="GO:0016018">
    <property type="term" value="F:cyclosporin A binding"/>
    <property type="evidence" value="ECO:0007669"/>
    <property type="project" value="TreeGrafter"/>
</dbReference>
<evidence type="ECO:0000256" key="2">
    <source>
        <dbReference type="SAM" id="MobiDB-lite"/>
    </source>
</evidence>
<dbReference type="PRINTS" id="PR00153">
    <property type="entry name" value="CSAPPISMRASE"/>
</dbReference>
<proteinExistence type="inferred from homology"/>
<keyword evidence="5" id="KW-1185">Reference proteome</keyword>
<dbReference type="InterPro" id="IPR002130">
    <property type="entry name" value="Cyclophilin-type_PPIase_dom"/>
</dbReference>
<organism evidence="4 5">
    <name type="scientific">Pinctada imbricata</name>
    <name type="common">Atlantic pearl-oyster</name>
    <name type="synonym">Pinctada martensii</name>
    <dbReference type="NCBI Taxonomy" id="66713"/>
    <lineage>
        <taxon>Eukaryota</taxon>
        <taxon>Metazoa</taxon>
        <taxon>Spiralia</taxon>
        <taxon>Lophotrochozoa</taxon>
        <taxon>Mollusca</taxon>
        <taxon>Bivalvia</taxon>
        <taxon>Autobranchia</taxon>
        <taxon>Pteriomorphia</taxon>
        <taxon>Pterioida</taxon>
        <taxon>Pterioidea</taxon>
        <taxon>Pteriidae</taxon>
        <taxon>Pinctada</taxon>
    </lineage>
</organism>
<dbReference type="Pfam" id="PF00160">
    <property type="entry name" value="Pro_isomerase"/>
    <property type="match status" value="1"/>
</dbReference>
<feature type="chain" id="PRO_5041515275" description="Peptidyl-prolyl cis-trans isomerase" evidence="1">
    <location>
        <begin position="20"/>
        <end position="266"/>
    </location>
</feature>
<dbReference type="PANTHER" id="PTHR11071:SF547">
    <property type="entry name" value="PEPTIDYL-PROLYL CIS-TRANS ISOMERASE"/>
    <property type="match status" value="1"/>
</dbReference>
<dbReference type="Gene3D" id="2.40.100.10">
    <property type="entry name" value="Cyclophilin-like"/>
    <property type="match status" value="1"/>
</dbReference>
<feature type="region of interest" description="Disordered" evidence="2">
    <location>
        <begin position="130"/>
        <end position="152"/>
    </location>
</feature>
<keyword evidence="1" id="KW-0697">Rotamase</keyword>
<dbReference type="PANTHER" id="PTHR11071">
    <property type="entry name" value="PEPTIDYL-PROLYL CIS-TRANS ISOMERASE"/>
    <property type="match status" value="1"/>
</dbReference>
<keyword evidence="1" id="KW-0732">Signal</keyword>
<dbReference type="EC" id="5.2.1.8" evidence="1"/>
<dbReference type="InterPro" id="IPR029000">
    <property type="entry name" value="Cyclophilin-like_dom_sf"/>
</dbReference>
<feature type="domain" description="PPIase cyclophilin-type" evidence="3">
    <location>
        <begin position="64"/>
        <end position="246"/>
    </location>
</feature>
<dbReference type="GO" id="GO:0003755">
    <property type="term" value="F:peptidyl-prolyl cis-trans isomerase activity"/>
    <property type="evidence" value="ECO:0007669"/>
    <property type="project" value="UniProtKB-UniRule"/>
</dbReference>
<name>A0AA89BW24_PINIB</name>
<comment type="catalytic activity">
    <reaction evidence="1">
        <text>[protein]-peptidylproline (omega=180) = [protein]-peptidylproline (omega=0)</text>
        <dbReference type="Rhea" id="RHEA:16237"/>
        <dbReference type="Rhea" id="RHEA-COMP:10747"/>
        <dbReference type="Rhea" id="RHEA-COMP:10748"/>
        <dbReference type="ChEBI" id="CHEBI:83833"/>
        <dbReference type="ChEBI" id="CHEBI:83834"/>
        <dbReference type="EC" id="5.2.1.8"/>
    </reaction>
</comment>
<gene>
    <name evidence="4" type="ORF">FSP39_018394</name>
</gene>
<evidence type="ECO:0000259" key="3">
    <source>
        <dbReference type="PROSITE" id="PS50072"/>
    </source>
</evidence>
<evidence type="ECO:0000256" key="1">
    <source>
        <dbReference type="RuleBase" id="RU363019"/>
    </source>
</evidence>
<sequence>MKTVLFLLACLGFMSVSFAEDWDSDSESDSKDTKEEDANYKVTDEAWFDIEIKDYPEEGEDYKGRFTIGLFGDVCPMTILNFKSLVQGFKRGKKTLTYRKSPIHRIVRDFIIQMGDSYNRRRDRSLEVKKASSYRENSHRNGCVPRNEQHSEVRPGESIFGAKFGDENHIISHKAAGYVSMANHGPDSNGSQFFITLLKTRWLDGKHVAFGKVVSGMDVVRTLGEVPANANTAVPKNSIRIIDCGLNTVSKPYTLKKKEAESDDDL</sequence>
<dbReference type="EMBL" id="VSWD01000007">
    <property type="protein sequence ID" value="KAK3098323.1"/>
    <property type="molecule type" value="Genomic_DNA"/>
</dbReference>
<keyword evidence="1" id="KW-0413">Isomerase</keyword>
<accession>A0AA89BW24</accession>
<dbReference type="SUPFAM" id="SSF50891">
    <property type="entry name" value="Cyclophilin-like"/>
    <property type="match status" value="1"/>
</dbReference>
<dbReference type="GO" id="GO:0006457">
    <property type="term" value="P:protein folding"/>
    <property type="evidence" value="ECO:0007669"/>
    <property type="project" value="TreeGrafter"/>
</dbReference>
<comment type="similarity">
    <text evidence="1">Belongs to the cyclophilin-type PPIase family.</text>
</comment>
<comment type="caution">
    <text evidence="4">The sequence shown here is derived from an EMBL/GenBank/DDBJ whole genome shotgun (WGS) entry which is preliminary data.</text>
</comment>
<evidence type="ECO:0000313" key="5">
    <source>
        <dbReference type="Proteomes" id="UP001186944"/>
    </source>
</evidence>
<dbReference type="GO" id="GO:0005737">
    <property type="term" value="C:cytoplasm"/>
    <property type="evidence" value="ECO:0007669"/>
    <property type="project" value="TreeGrafter"/>
</dbReference>
<dbReference type="PROSITE" id="PS50072">
    <property type="entry name" value="CSA_PPIASE_2"/>
    <property type="match status" value="1"/>
</dbReference>
<comment type="function">
    <text evidence="1">PPIases accelerate the folding of proteins. It catalyzes the cis-trans isomerization of proline imidic peptide bonds in oligopeptides.</text>
</comment>
<dbReference type="AlphaFoldDB" id="A0AA89BW24"/>
<evidence type="ECO:0000313" key="4">
    <source>
        <dbReference type="EMBL" id="KAK3098323.1"/>
    </source>
</evidence>
<reference evidence="4" key="1">
    <citation type="submission" date="2019-08" db="EMBL/GenBank/DDBJ databases">
        <title>The improved chromosome-level genome for the pearl oyster Pinctada fucata martensii using PacBio sequencing and Hi-C.</title>
        <authorList>
            <person name="Zheng Z."/>
        </authorList>
    </citation>
    <scope>NUCLEOTIDE SEQUENCE</scope>
    <source>
        <strain evidence="4">ZZ-2019</strain>
        <tissue evidence="4">Adductor muscle</tissue>
    </source>
</reference>